<dbReference type="GO" id="GO:0006545">
    <property type="term" value="P:glycine biosynthetic process"/>
    <property type="evidence" value="ECO:0007669"/>
    <property type="project" value="TreeGrafter"/>
</dbReference>
<evidence type="ECO:0000256" key="1">
    <source>
        <dbReference type="ARBA" id="ARBA00001933"/>
    </source>
</evidence>
<keyword evidence="3" id="KW-0663">Pyridoxal phosphate</keyword>
<dbReference type="PANTHER" id="PTHR48097:SF9">
    <property type="entry name" value="L-THREONINE ALDOLASE"/>
    <property type="match status" value="1"/>
</dbReference>
<dbReference type="GO" id="GO:0005829">
    <property type="term" value="C:cytosol"/>
    <property type="evidence" value="ECO:0007669"/>
    <property type="project" value="TreeGrafter"/>
</dbReference>
<comment type="similarity">
    <text evidence="2">Belongs to the threonine aldolase family.</text>
</comment>
<evidence type="ECO:0000256" key="2">
    <source>
        <dbReference type="ARBA" id="ARBA00006966"/>
    </source>
</evidence>
<dbReference type="EMBL" id="JACXYU010000004">
    <property type="protein sequence ID" value="MBD3932184.1"/>
    <property type="molecule type" value="Genomic_DNA"/>
</dbReference>
<dbReference type="Gene3D" id="3.90.1150.10">
    <property type="entry name" value="Aspartate Aminotransferase, domain 1"/>
    <property type="match status" value="1"/>
</dbReference>
<feature type="domain" description="Aromatic amino acid beta-eliminating lyase/threonine aldolase" evidence="5">
    <location>
        <begin position="92"/>
        <end position="322"/>
    </location>
</feature>
<dbReference type="InterPro" id="IPR001597">
    <property type="entry name" value="ArAA_b-elim_lyase/Thr_aldolase"/>
</dbReference>
<feature type="compositionally biased region" description="Basic and acidic residues" evidence="4">
    <location>
        <begin position="10"/>
        <end position="20"/>
    </location>
</feature>
<dbReference type="InterPro" id="IPR015422">
    <property type="entry name" value="PyrdxlP-dep_Trfase_small"/>
</dbReference>
<keyword evidence="7" id="KW-1185">Reference proteome</keyword>
<comment type="cofactor">
    <cofactor evidence="1">
        <name>pyridoxal 5'-phosphate</name>
        <dbReference type="ChEBI" id="CHEBI:597326"/>
    </cofactor>
</comment>
<evidence type="ECO:0000256" key="3">
    <source>
        <dbReference type="ARBA" id="ARBA00022898"/>
    </source>
</evidence>
<dbReference type="GO" id="GO:0006567">
    <property type="term" value="P:L-threonine catabolic process"/>
    <property type="evidence" value="ECO:0007669"/>
    <property type="project" value="TreeGrafter"/>
</dbReference>
<comment type="caution">
    <text evidence="6">The sequence shown here is derived from an EMBL/GenBank/DDBJ whole genome shotgun (WGS) entry which is preliminary data.</text>
</comment>
<proteinExistence type="inferred from homology"/>
<evidence type="ECO:0000313" key="7">
    <source>
        <dbReference type="Proteomes" id="UP000632289"/>
    </source>
</evidence>
<sequence>MLLGYRHRGRAVDRPARPRCGDTTAGGDTMGEDAGMTGEGEEAGGVPRERLLAALRGAERKLWSGPLRSVGERLADVADAAAADLDGWPDFYGDGVVERLEERTAELLDLPAAVWFPTGTMAQQAALRCWAARTGDPRVALHADSHPVRHEREALERVAGLRPVRMGTEHTPVTAEDVRALDEPVGTVMLELPLRDAGFVLPTWEELTRTVAAARERDAVVHLDGARLWECTTWFDRPLPDIAGLADSVYVSFYKSLGGLSGAALAGPAELADEARVWRHRYGGSVFQQWPAALTALRGLERELPRLPSYVARARLVAAALRSGFAAAEVPWARVQPQEPHTHQFHVWLAGDAEALTLASLRQAEETGTALFGRWTAAGAPGLALTEVTVDAAGLDWSAADVHTALTSFLTYARSR</sequence>
<organism evidence="6 7">
    <name type="scientific">Streptomyces chumphonensis</name>
    <dbReference type="NCBI Taxonomy" id="1214925"/>
    <lineage>
        <taxon>Bacteria</taxon>
        <taxon>Bacillati</taxon>
        <taxon>Actinomycetota</taxon>
        <taxon>Actinomycetes</taxon>
        <taxon>Kitasatosporales</taxon>
        <taxon>Streptomycetaceae</taxon>
        <taxon>Streptomyces</taxon>
    </lineage>
</organism>
<dbReference type="Pfam" id="PF01212">
    <property type="entry name" value="Beta_elim_lyase"/>
    <property type="match status" value="1"/>
</dbReference>
<evidence type="ECO:0000256" key="4">
    <source>
        <dbReference type="SAM" id="MobiDB-lite"/>
    </source>
</evidence>
<dbReference type="AlphaFoldDB" id="A0A927EY64"/>
<protein>
    <submittedName>
        <fullName evidence="6">Threonine aldolase</fullName>
    </submittedName>
</protein>
<dbReference type="Gene3D" id="3.40.640.10">
    <property type="entry name" value="Type I PLP-dependent aspartate aminotransferase-like (Major domain)"/>
    <property type="match status" value="1"/>
</dbReference>
<dbReference type="InterPro" id="IPR015421">
    <property type="entry name" value="PyrdxlP-dep_Trfase_major"/>
</dbReference>
<feature type="region of interest" description="Disordered" evidence="4">
    <location>
        <begin position="1"/>
        <end position="44"/>
    </location>
</feature>
<evidence type="ECO:0000313" key="6">
    <source>
        <dbReference type="EMBL" id="MBD3932184.1"/>
    </source>
</evidence>
<dbReference type="InterPro" id="IPR015424">
    <property type="entry name" value="PyrdxlP-dep_Trfase"/>
</dbReference>
<gene>
    <name evidence="6" type="ORF">IF129_11555</name>
</gene>
<dbReference type="SUPFAM" id="SSF53383">
    <property type="entry name" value="PLP-dependent transferases"/>
    <property type="match status" value="1"/>
</dbReference>
<reference evidence="6" key="1">
    <citation type="submission" date="2020-09" db="EMBL/GenBank/DDBJ databases">
        <title>Secondary metabolite and genome analysis of marine Streptomyces chumphonensis KK1-2T.</title>
        <authorList>
            <person name="Phongsopitanun W."/>
            <person name="Kanchanasin P."/>
            <person name="Pittayakhajonwut P."/>
            <person name="Suwanborirux K."/>
            <person name="Tanasupawat S."/>
        </authorList>
    </citation>
    <scope>NUCLEOTIDE SEQUENCE</scope>
    <source>
        <strain evidence="6">KK1-2</strain>
    </source>
</reference>
<name>A0A927EY64_9ACTN</name>
<accession>A0A927EY64</accession>
<evidence type="ECO:0000259" key="5">
    <source>
        <dbReference type="Pfam" id="PF01212"/>
    </source>
</evidence>
<dbReference type="GO" id="GO:0008732">
    <property type="term" value="F:L-allo-threonine aldolase activity"/>
    <property type="evidence" value="ECO:0007669"/>
    <property type="project" value="TreeGrafter"/>
</dbReference>
<dbReference type="Proteomes" id="UP000632289">
    <property type="component" value="Unassembled WGS sequence"/>
</dbReference>
<dbReference type="PANTHER" id="PTHR48097">
    <property type="entry name" value="L-THREONINE ALDOLASE-RELATED"/>
    <property type="match status" value="1"/>
</dbReference>